<organism evidence="3">
    <name type="scientific">Singulisphaera sp. Ch08</name>
    <dbReference type="NCBI Taxonomy" id="3120278"/>
    <lineage>
        <taxon>Bacteria</taxon>
        <taxon>Pseudomonadati</taxon>
        <taxon>Planctomycetota</taxon>
        <taxon>Planctomycetia</taxon>
        <taxon>Isosphaerales</taxon>
        <taxon>Isosphaeraceae</taxon>
        <taxon>Singulisphaera</taxon>
    </lineage>
</organism>
<feature type="transmembrane region" description="Helical" evidence="1">
    <location>
        <begin position="198"/>
        <end position="225"/>
    </location>
</feature>
<feature type="transmembrane region" description="Helical" evidence="1">
    <location>
        <begin position="167"/>
        <end position="186"/>
    </location>
</feature>
<accession>A0AAU7CNQ2</accession>
<evidence type="ECO:0000259" key="2">
    <source>
        <dbReference type="Pfam" id="PF19830"/>
    </source>
</evidence>
<evidence type="ECO:0000256" key="1">
    <source>
        <dbReference type="SAM" id="Phobius"/>
    </source>
</evidence>
<reference evidence="3" key="1">
    <citation type="submission" date="2024-05" db="EMBL/GenBank/DDBJ databases">
        <title>Planctomycetes of the genus Singulisphaera possess chitinolytic capabilities.</title>
        <authorList>
            <person name="Ivanova A."/>
        </authorList>
    </citation>
    <scope>NUCLEOTIDE SEQUENCE</scope>
    <source>
        <strain evidence="3">Ch08T</strain>
    </source>
</reference>
<dbReference type="AlphaFoldDB" id="A0AAU7CNQ2"/>
<dbReference type="EMBL" id="CP155447">
    <property type="protein sequence ID" value="XBH06542.1"/>
    <property type="molecule type" value="Genomic_DNA"/>
</dbReference>
<dbReference type="Pfam" id="PF19830">
    <property type="entry name" value="DUF6311"/>
    <property type="match status" value="1"/>
</dbReference>
<dbReference type="InterPro" id="IPR046278">
    <property type="entry name" value="DUF6311"/>
</dbReference>
<feature type="transmembrane region" description="Helical" evidence="1">
    <location>
        <begin position="19"/>
        <end position="39"/>
    </location>
</feature>
<keyword evidence="1" id="KW-0472">Membrane</keyword>
<proteinExistence type="predicted"/>
<evidence type="ECO:0000313" key="3">
    <source>
        <dbReference type="EMBL" id="XBH06542.1"/>
    </source>
</evidence>
<feature type="domain" description="DUF6311" evidence="2">
    <location>
        <begin position="121"/>
        <end position="360"/>
    </location>
</feature>
<dbReference type="RefSeq" id="WP_406699392.1">
    <property type="nucleotide sequence ID" value="NZ_CP155447.1"/>
</dbReference>
<gene>
    <name evidence="3" type="ORF">V5E97_11035</name>
</gene>
<feature type="transmembrane region" description="Helical" evidence="1">
    <location>
        <begin position="117"/>
        <end position="137"/>
    </location>
</feature>
<protein>
    <recommendedName>
        <fullName evidence="2">DUF6311 domain-containing protein</fullName>
    </recommendedName>
</protein>
<sequence length="838" mass="92631">MSDNDRCGSDTVEVGRRSWPLIVGLAALPIIVALAVYYLPAGPGSIAWQLHGDQVFYEYQMSRVAELGGRFWKIPDDPLLGWPYQSEIAKYPHLLEGFDLLLISTISALFFNGPTNYHFLVLSVIAINGWIAGWLTFRLTRSTLWAAASIVLITLNDQVSGRMRGHLHLFKLGWFLLATWAFWRYLEAPSRRRGAALGLAVALVLQGSFYFGYFVALTFGLWWLGCLVAGRFDRRNVAGTAAALAVFVPLAAAMTLPALAVTKSYLLADVYARRPMKDTWLFSSELWQYFVPTTSLWAKQYADALGVKPFGYYGEGWNYPGLTVLAGIAVYAIARLRGTRLCEAQGFLDLAMGQIALLVSLSLAGGPSFFLYRFIPSIRAYGRAGELALALGCVAAPLIFHSLARSLRPRLLRATIVVAALALVGNDVYHTQTLAVWSDRTADKTPAWVDWLAKQPPQVKLAAFSPIDNDYWFGMASYRLRHQHVTLNGCDWELLNGDLKLLGASYREMNREGLKFITSLGYETLAFHREYLEKHPWIGSLPWLKREANLGDWQVFRTGVETPRFPTTSLRRVLVGQDRQAAPAVVPSQVWITGRLDLDRTVVVLRPRRISLAWAKLDGTLVSKPCVGLYQHVFGPDIPAYSVETPKAAGSYELVFLDDQGQRVASKPYIVSPTLLTSGQVFGAAPPDLSLNTVILEGTALAAGHFRVALENKSPYYIQAHVTRDKELGSARAHPGIAPSEQGSAFMLVESFQGEAPKEKVALMFPHDLPPGGRLEMDLQVPRDQAADASSRVVVFPYFHNVDPKLAPKTMRSDLALKLALEPQRLATGPSSSSSTVK</sequence>
<feature type="transmembrane region" description="Helical" evidence="1">
    <location>
        <begin position="355"/>
        <end position="375"/>
    </location>
</feature>
<feature type="transmembrane region" description="Helical" evidence="1">
    <location>
        <begin position="237"/>
        <end position="259"/>
    </location>
</feature>
<name>A0AAU7CNQ2_9BACT</name>
<keyword evidence="1" id="KW-0812">Transmembrane</keyword>
<keyword evidence="1" id="KW-1133">Transmembrane helix</keyword>
<feature type="transmembrane region" description="Helical" evidence="1">
    <location>
        <begin position="387"/>
        <end position="404"/>
    </location>
</feature>